<evidence type="ECO:0000313" key="5">
    <source>
        <dbReference type="EMBL" id="MEE7455761.1"/>
    </source>
</evidence>
<dbReference type="InterPro" id="IPR029063">
    <property type="entry name" value="SAM-dependent_MTases_sf"/>
</dbReference>
<dbReference type="GO" id="GO:0008168">
    <property type="term" value="F:methyltransferase activity"/>
    <property type="evidence" value="ECO:0007669"/>
    <property type="project" value="UniProtKB-KW"/>
</dbReference>
<dbReference type="Gene3D" id="3.40.50.150">
    <property type="entry name" value="Vaccinia Virus protein VP39"/>
    <property type="match status" value="1"/>
</dbReference>
<name>A0ABU7T5C7_9HYPH</name>
<comment type="caution">
    <text evidence="5">The sequence shown here is derived from an EMBL/GenBank/DDBJ whole genome shotgun (WGS) entry which is preliminary data.</text>
</comment>
<accession>A0ABU7T5C7</accession>
<dbReference type="PANTHER" id="PTHR43464">
    <property type="entry name" value="METHYLTRANSFERASE"/>
    <property type="match status" value="1"/>
</dbReference>
<evidence type="ECO:0000313" key="6">
    <source>
        <dbReference type="Proteomes" id="UP001349262"/>
    </source>
</evidence>
<reference evidence="5 6" key="1">
    <citation type="journal article" date="2012" name="Genet. Mol. Biol.">
        <title>Analysis of 16S rRNA and mxaF genes revealing insights into Methylobacterium niche-specific plant association.</title>
        <authorList>
            <person name="Dourado M.N."/>
            <person name="Andreote F.D."/>
            <person name="Dini-Andreote F."/>
            <person name="Conti R."/>
            <person name="Araujo J.M."/>
            <person name="Araujo W.L."/>
        </authorList>
    </citation>
    <scope>NUCLEOTIDE SEQUENCE [LARGE SCALE GENOMIC DNA]</scope>
    <source>
        <strain evidence="5 6">SR1.6/4</strain>
    </source>
</reference>
<evidence type="ECO:0000256" key="3">
    <source>
        <dbReference type="ARBA" id="ARBA00022691"/>
    </source>
</evidence>
<gene>
    <name evidence="5" type="ORF">MRSR164_02725</name>
</gene>
<evidence type="ECO:0000256" key="2">
    <source>
        <dbReference type="ARBA" id="ARBA00022679"/>
    </source>
</evidence>
<feature type="domain" description="Methyltransferase" evidence="4">
    <location>
        <begin position="50"/>
        <end position="147"/>
    </location>
</feature>
<dbReference type="Proteomes" id="UP001349262">
    <property type="component" value="Unassembled WGS sequence"/>
</dbReference>
<protein>
    <submittedName>
        <fullName evidence="5">Methyltransferase type 11</fullName>
    </submittedName>
</protein>
<dbReference type="Pfam" id="PF13649">
    <property type="entry name" value="Methyltransf_25"/>
    <property type="match status" value="1"/>
</dbReference>
<sequence length="281" mass="30151">MSAVNQDQSDYWNGEVGQRWAAHHHALDRAFAPFTEALFARAALKPGQRVLDIGCGAGETALIAARTLGSSGHVTAADLSQPLLDTARARAAQDLPGAAPVEWLRADAQEHDFGAAFDHALSRFGVMFFDDSVAAFRNIRRALVTGGRLTFLCWRPMDENDWVTVPRAAVLPLLPPVEPAAPDGPGPFRFAAREALLPILEAAGFRAVEHEPLDRTMLLGDTPETAAEFAATRGPIARLLRESEPAVRQAALEIITALFVERFGSGPVRLGGACWLVSAGT</sequence>
<keyword evidence="1 5" id="KW-0489">Methyltransferase</keyword>
<dbReference type="GO" id="GO:0032259">
    <property type="term" value="P:methylation"/>
    <property type="evidence" value="ECO:0007669"/>
    <property type="project" value="UniProtKB-KW"/>
</dbReference>
<evidence type="ECO:0000256" key="1">
    <source>
        <dbReference type="ARBA" id="ARBA00022603"/>
    </source>
</evidence>
<keyword evidence="6" id="KW-1185">Reference proteome</keyword>
<dbReference type="PANTHER" id="PTHR43464:SF19">
    <property type="entry name" value="UBIQUINONE BIOSYNTHESIS O-METHYLTRANSFERASE, MITOCHONDRIAL"/>
    <property type="match status" value="1"/>
</dbReference>
<dbReference type="SUPFAM" id="SSF53335">
    <property type="entry name" value="S-adenosyl-L-methionine-dependent methyltransferases"/>
    <property type="match status" value="1"/>
</dbReference>
<evidence type="ECO:0000259" key="4">
    <source>
        <dbReference type="Pfam" id="PF13649"/>
    </source>
</evidence>
<organism evidence="5 6">
    <name type="scientific">Methylobacterium radiotolerans</name>
    <dbReference type="NCBI Taxonomy" id="31998"/>
    <lineage>
        <taxon>Bacteria</taxon>
        <taxon>Pseudomonadati</taxon>
        <taxon>Pseudomonadota</taxon>
        <taxon>Alphaproteobacteria</taxon>
        <taxon>Hyphomicrobiales</taxon>
        <taxon>Methylobacteriaceae</taxon>
        <taxon>Methylobacterium</taxon>
    </lineage>
</organism>
<dbReference type="InterPro" id="IPR041698">
    <property type="entry name" value="Methyltransf_25"/>
</dbReference>
<keyword evidence="2" id="KW-0808">Transferase</keyword>
<dbReference type="CDD" id="cd02440">
    <property type="entry name" value="AdoMet_MTases"/>
    <property type="match status" value="1"/>
</dbReference>
<keyword evidence="3" id="KW-0949">S-adenosyl-L-methionine</keyword>
<dbReference type="EMBL" id="MLBY01000002">
    <property type="protein sequence ID" value="MEE7455761.1"/>
    <property type="molecule type" value="Genomic_DNA"/>
</dbReference>
<proteinExistence type="predicted"/>